<keyword evidence="10" id="KW-1185">Reference proteome</keyword>
<feature type="binding site" evidence="8">
    <location>
        <position position="90"/>
    </location>
    <ligand>
        <name>Fe cation</name>
        <dbReference type="ChEBI" id="CHEBI:24875"/>
    </ligand>
</feature>
<dbReference type="AlphaFoldDB" id="A0A4R8H0P9"/>
<dbReference type="InterPro" id="IPR036390">
    <property type="entry name" value="WH_DNA-bd_sf"/>
</dbReference>
<feature type="binding site" evidence="7">
    <location>
        <position position="138"/>
    </location>
    <ligand>
        <name>Zn(2+)</name>
        <dbReference type="ChEBI" id="CHEBI:29105"/>
    </ligand>
</feature>
<evidence type="ECO:0000256" key="7">
    <source>
        <dbReference type="PIRSR" id="PIRSR602481-1"/>
    </source>
</evidence>
<dbReference type="GO" id="GO:0045892">
    <property type="term" value="P:negative regulation of DNA-templated transcription"/>
    <property type="evidence" value="ECO:0007669"/>
    <property type="project" value="TreeGrafter"/>
</dbReference>
<dbReference type="InterPro" id="IPR043135">
    <property type="entry name" value="Fur_C"/>
</dbReference>
<keyword evidence="8" id="KW-0408">Iron</keyword>
<accession>A0A4R8H0P9</accession>
<evidence type="ECO:0000313" key="9">
    <source>
        <dbReference type="EMBL" id="TDX52884.1"/>
    </source>
</evidence>
<evidence type="ECO:0000256" key="8">
    <source>
        <dbReference type="PIRSR" id="PIRSR602481-2"/>
    </source>
</evidence>
<evidence type="ECO:0000256" key="1">
    <source>
        <dbReference type="ARBA" id="ARBA00007957"/>
    </source>
</evidence>
<dbReference type="GO" id="GO:0003700">
    <property type="term" value="F:DNA-binding transcription factor activity"/>
    <property type="evidence" value="ECO:0007669"/>
    <property type="project" value="InterPro"/>
</dbReference>
<dbReference type="CDD" id="cd07153">
    <property type="entry name" value="Fur_like"/>
    <property type="match status" value="1"/>
</dbReference>
<dbReference type="RefSeq" id="WP_134115064.1">
    <property type="nucleotide sequence ID" value="NZ_SOEG01000004.1"/>
</dbReference>
<dbReference type="InterPro" id="IPR036388">
    <property type="entry name" value="WH-like_DNA-bd_sf"/>
</dbReference>
<keyword evidence="5" id="KW-0238">DNA-binding</keyword>
<evidence type="ECO:0000256" key="2">
    <source>
        <dbReference type="ARBA" id="ARBA00022491"/>
    </source>
</evidence>
<sequence length="141" mass="16471">MESLDLLEEKLKDKGIRLTKQRKTILEVLLASNRPLSAQDIFTKIEAMNPKLRLSTVYRNLNSFQEVNIVRALNLKGKEKKFELIDEGHHHHHLLCIECDNIMPLSCPLKEFENKLKNETGYTILDHRMKIYGLCPKCKEK</sequence>
<keyword evidence="6" id="KW-0804">Transcription</keyword>
<comment type="cofactor">
    <cofactor evidence="7">
        <name>Zn(2+)</name>
        <dbReference type="ChEBI" id="CHEBI:29105"/>
    </cofactor>
    <text evidence="7">Binds 1 zinc ion per subunit.</text>
</comment>
<dbReference type="PANTHER" id="PTHR33202">
    <property type="entry name" value="ZINC UPTAKE REGULATION PROTEIN"/>
    <property type="match status" value="1"/>
</dbReference>
<dbReference type="PANTHER" id="PTHR33202:SF8">
    <property type="entry name" value="PEROXIDE-RESPONSIVE REPRESSOR PERR"/>
    <property type="match status" value="1"/>
</dbReference>
<dbReference type="SUPFAM" id="SSF46785">
    <property type="entry name" value="Winged helix' DNA-binding domain"/>
    <property type="match status" value="1"/>
</dbReference>
<feature type="binding site" evidence="8">
    <location>
        <position position="127"/>
    </location>
    <ligand>
        <name>Fe cation</name>
        <dbReference type="ChEBI" id="CHEBI:24875"/>
    </ligand>
</feature>
<organism evidence="9 10">
    <name type="scientific">Orenia marismortui</name>
    <dbReference type="NCBI Taxonomy" id="46469"/>
    <lineage>
        <taxon>Bacteria</taxon>
        <taxon>Bacillati</taxon>
        <taxon>Bacillota</taxon>
        <taxon>Clostridia</taxon>
        <taxon>Halanaerobiales</taxon>
        <taxon>Halobacteroidaceae</taxon>
        <taxon>Orenia</taxon>
    </lineage>
</organism>
<reference evidence="9 10" key="1">
    <citation type="submission" date="2019-03" db="EMBL/GenBank/DDBJ databases">
        <title>Subsurface microbial communities from deep shales in Ohio and West Virginia, USA.</title>
        <authorList>
            <person name="Wrighton K."/>
        </authorList>
    </citation>
    <scope>NUCLEOTIDE SEQUENCE [LARGE SCALE GENOMIC DNA]</scope>
    <source>
        <strain evidence="9 10">MSL 6dP</strain>
    </source>
</reference>
<dbReference type="Proteomes" id="UP000295832">
    <property type="component" value="Unassembled WGS sequence"/>
</dbReference>
<keyword evidence="7" id="KW-0479">Metal-binding</keyword>
<dbReference type="EMBL" id="SOEG01000004">
    <property type="protein sequence ID" value="TDX52884.1"/>
    <property type="molecule type" value="Genomic_DNA"/>
</dbReference>
<evidence type="ECO:0000256" key="4">
    <source>
        <dbReference type="ARBA" id="ARBA00023015"/>
    </source>
</evidence>
<protein>
    <submittedName>
        <fullName evidence="9">Fur family ferric uptake transcriptional regulator</fullName>
    </submittedName>
</protein>
<evidence type="ECO:0000256" key="3">
    <source>
        <dbReference type="ARBA" id="ARBA00022833"/>
    </source>
</evidence>
<evidence type="ECO:0000256" key="5">
    <source>
        <dbReference type="ARBA" id="ARBA00023125"/>
    </source>
</evidence>
<feature type="binding site" evidence="7">
    <location>
        <position position="135"/>
    </location>
    <ligand>
        <name>Zn(2+)</name>
        <dbReference type="ChEBI" id="CHEBI:29105"/>
    </ligand>
</feature>
<keyword evidence="4" id="KW-0805">Transcription regulation</keyword>
<feature type="binding site" evidence="7">
    <location>
        <position position="96"/>
    </location>
    <ligand>
        <name>Zn(2+)</name>
        <dbReference type="ChEBI" id="CHEBI:29105"/>
    </ligand>
</feature>
<comment type="cofactor">
    <cofactor evidence="8">
        <name>Mn(2+)</name>
        <dbReference type="ChEBI" id="CHEBI:29035"/>
    </cofactor>
    <cofactor evidence="8">
        <name>Fe(2+)</name>
        <dbReference type="ChEBI" id="CHEBI:29033"/>
    </cofactor>
    <text evidence="8">Binds 1 Mn(2+) or Fe(2+) ion per subunit.</text>
</comment>
<dbReference type="Gene3D" id="3.30.1490.190">
    <property type="match status" value="1"/>
</dbReference>
<proteinExistence type="inferred from homology"/>
<dbReference type="GO" id="GO:1900376">
    <property type="term" value="P:regulation of secondary metabolite biosynthetic process"/>
    <property type="evidence" value="ECO:0007669"/>
    <property type="project" value="TreeGrafter"/>
</dbReference>
<dbReference type="GO" id="GO:0008270">
    <property type="term" value="F:zinc ion binding"/>
    <property type="evidence" value="ECO:0007669"/>
    <property type="project" value="TreeGrafter"/>
</dbReference>
<dbReference type="STRING" id="926561.GCA_000379025_00313"/>
<comment type="similarity">
    <text evidence="1">Belongs to the Fur family.</text>
</comment>
<evidence type="ECO:0000313" key="10">
    <source>
        <dbReference type="Proteomes" id="UP000295832"/>
    </source>
</evidence>
<dbReference type="InterPro" id="IPR002481">
    <property type="entry name" value="FUR"/>
</dbReference>
<feature type="binding site" evidence="7">
    <location>
        <position position="99"/>
    </location>
    <ligand>
        <name>Zn(2+)</name>
        <dbReference type="ChEBI" id="CHEBI:29105"/>
    </ligand>
</feature>
<keyword evidence="3 7" id="KW-0862">Zinc</keyword>
<evidence type="ECO:0000256" key="6">
    <source>
        <dbReference type="ARBA" id="ARBA00023163"/>
    </source>
</evidence>
<dbReference type="Gene3D" id="1.10.10.10">
    <property type="entry name" value="Winged helix-like DNA-binding domain superfamily/Winged helix DNA-binding domain"/>
    <property type="match status" value="1"/>
</dbReference>
<name>A0A4R8H0P9_9FIRM</name>
<keyword evidence="2" id="KW-0678">Repressor</keyword>
<dbReference type="Pfam" id="PF01475">
    <property type="entry name" value="FUR"/>
    <property type="match status" value="1"/>
</dbReference>
<dbReference type="GO" id="GO:0000976">
    <property type="term" value="F:transcription cis-regulatory region binding"/>
    <property type="evidence" value="ECO:0007669"/>
    <property type="project" value="TreeGrafter"/>
</dbReference>
<gene>
    <name evidence="9" type="ORF">C7959_1049</name>
</gene>
<comment type="caution">
    <text evidence="9">The sequence shown here is derived from an EMBL/GenBank/DDBJ whole genome shotgun (WGS) entry which is preliminary data.</text>
</comment>